<dbReference type="Proteomes" id="UP001162483">
    <property type="component" value="Unassembled WGS sequence"/>
</dbReference>
<sequence>MIPYCLGAPKVVSPPLVLQWHHLHRCKPGVKVYFYHGPGSIGGSHEMPLVPFS</sequence>
<organism evidence="1 2">
    <name type="scientific">Staurois parvus</name>
    <dbReference type="NCBI Taxonomy" id="386267"/>
    <lineage>
        <taxon>Eukaryota</taxon>
        <taxon>Metazoa</taxon>
        <taxon>Chordata</taxon>
        <taxon>Craniata</taxon>
        <taxon>Vertebrata</taxon>
        <taxon>Euteleostomi</taxon>
        <taxon>Amphibia</taxon>
        <taxon>Batrachia</taxon>
        <taxon>Anura</taxon>
        <taxon>Neobatrachia</taxon>
        <taxon>Ranoidea</taxon>
        <taxon>Ranidae</taxon>
        <taxon>Staurois</taxon>
    </lineage>
</organism>
<protein>
    <submittedName>
        <fullName evidence="1">Uncharacterized protein</fullName>
    </submittedName>
</protein>
<accession>A0ABN9CEF6</accession>
<name>A0ABN9CEF6_9NEOB</name>
<proteinExistence type="predicted"/>
<keyword evidence="2" id="KW-1185">Reference proteome</keyword>
<evidence type="ECO:0000313" key="1">
    <source>
        <dbReference type="EMBL" id="CAI9558373.1"/>
    </source>
</evidence>
<reference evidence="1" key="1">
    <citation type="submission" date="2023-05" db="EMBL/GenBank/DDBJ databases">
        <authorList>
            <person name="Stuckert A."/>
        </authorList>
    </citation>
    <scope>NUCLEOTIDE SEQUENCE</scope>
</reference>
<comment type="caution">
    <text evidence="1">The sequence shown here is derived from an EMBL/GenBank/DDBJ whole genome shotgun (WGS) entry which is preliminary data.</text>
</comment>
<dbReference type="EMBL" id="CATNWA010009667">
    <property type="protein sequence ID" value="CAI9558373.1"/>
    <property type="molecule type" value="Genomic_DNA"/>
</dbReference>
<gene>
    <name evidence="1" type="ORF">SPARVUS_LOCUS4877155</name>
</gene>
<evidence type="ECO:0000313" key="2">
    <source>
        <dbReference type="Proteomes" id="UP001162483"/>
    </source>
</evidence>